<sequence length="184" mass="19382">MQTALAAAAVALQQLLRWAHLALLALHLLRAGTAPQLAYAGPAAGSSGDNGEASASAAPRAAAPADQQQQQPIVPVIDFLSAATTGAVEHLRHTLMDAGAGLEPKMRALERTASSVQDTLFQAARAHSEAVRSNPQVGMWKQPSIIAVLSEEEKLRDAVFAQVYAELSQKDNNSLSFNVAQQQP</sequence>
<dbReference type="Proteomes" id="UP000239649">
    <property type="component" value="Unassembled WGS sequence"/>
</dbReference>
<proteinExistence type="predicted"/>
<dbReference type="EMBL" id="LHPF02000012">
    <property type="protein sequence ID" value="PSC71877.1"/>
    <property type="molecule type" value="Genomic_DNA"/>
</dbReference>
<evidence type="ECO:0000313" key="4">
    <source>
        <dbReference type="EMBL" id="PSC71878.1"/>
    </source>
</evidence>
<evidence type="ECO:0000256" key="1">
    <source>
        <dbReference type="SAM" id="MobiDB-lite"/>
    </source>
</evidence>
<feature type="compositionally biased region" description="Low complexity" evidence="1">
    <location>
        <begin position="53"/>
        <end position="69"/>
    </location>
</feature>
<dbReference type="EMBL" id="LHPF02000012">
    <property type="protein sequence ID" value="PSC71878.1"/>
    <property type="molecule type" value="Genomic_DNA"/>
</dbReference>
<keyword evidence="5" id="KW-1185">Reference proteome</keyword>
<evidence type="ECO:0000313" key="3">
    <source>
        <dbReference type="EMBL" id="PSC71877.1"/>
    </source>
</evidence>
<feature type="signal peptide" evidence="2">
    <location>
        <begin position="1"/>
        <end position="34"/>
    </location>
</feature>
<protein>
    <submittedName>
        <fullName evidence="3">Hybrid NRPS PKS isoform A</fullName>
    </submittedName>
    <submittedName>
        <fullName evidence="4">Hybrid NRPS PKS isoform B</fullName>
    </submittedName>
</protein>
<reference evidence="4" key="2">
    <citation type="submission" date="2018-02" db="EMBL/GenBank/DDBJ databases">
        <authorList>
            <person name="Cohen D.B."/>
            <person name="Kent A.D."/>
        </authorList>
    </citation>
    <scope>NUCLEOTIDE SEQUENCE</scope>
    <source>
        <strain evidence="4">SAG 241.80</strain>
    </source>
</reference>
<organism evidence="4 5">
    <name type="scientific">Micractinium conductrix</name>
    <dbReference type="NCBI Taxonomy" id="554055"/>
    <lineage>
        <taxon>Eukaryota</taxon>
        <taxon>Viridiplantae</taxon>
        <taxon>Chlorophyta</taxon>
        <taxon>core chlorophytes</taxon>
        <taxon>Trebouxiophyceae</taxon>
        <taxon>Chlorellales</taxon>
        <taxon>Chlorellaceae</taxon>
        <taxon>Chlorella clade</taxon>
        <taxon>Micractinium</taxon>
    </lineage>
</organism>
<feature type="chain" id="PRO_5015085657" evidence="2">
    <location>
        <begin position="35"/>
        <end position="184"/>
    </location>
</feature>
<evidence type="ECO:0000313" key="5">
    <source>
        <dbReference type="Proteomes" id="UP000239649"/>
    </source>
</evidence>
<gene>
    <name evidence="4" type="ORF">C2E20_4808</name>
</gene>
<evidence type="ECO:0000256" key="2">
    <source>
        <dbReference type="SAM" id="SignalP"/>
    </source>
</evidence>
<keyword evidence="2" id="KW-0732">Signal</keyword>
<name>A0A2P6VCR5_9CHLO</name>
<feature type="region of interest" description="Disordered" evidence="1">
    <location>
        <begin position="42"/>
        <end position="69"/>
    </location>
</feature>
<accession>A0A2P6VCR5</accession>
<reference evidence="4 5" key="1">
    <citation type="journal article" date="2018" name="Plant J.">
        <title>Genome sequences of Chlorella sorokiniana UTEX 1602 and Micractinium conductrix SAG 241.80: implications to maltose excretion by a green alga.</title>
        <authorList>
            <person name="Arriola M.B."/>
            <person name="Velmurugan N."/>
            <person name="Zhang Y."/>
            <person name="Plunkett M.H."/>
            <person name="Hondzo H."/>
            <person name="Barney B.M."/>
        </authorList>
    </citation>
    <scope>NUCLEOTIDE SEQUENCE [LARGE SCALE GENOMIC DNA]</scope>
    <source>
        <strain evidence="4 5">SAG 241.80</strain>
    </source>
</reference>
<comment type="caution">
    <text evidence="4">The sequence shown here is derived from an EMBL/GenBank/DDBJ whole genome shotgun (WGS) entry which is preliminary data.</text>
</comment>
<dbReference type="AlphaFoldDB" id="A0A2P6VCR5"/>
<dbReference type="OrthoDB" id="514031at2759"/>